<feature type="transmembrane region" description="Helical" evidence="1">
    <location>
        <begin position="46"/>
        <end position="70"/>
    </location>
</feature>
<feature type="transmembrane region" description="Helical" evidence="1">
    <location>
        <begin position="12"/>
        <end position="34"/>
    </location>
</feature>
<evidence type="ECO:0000313" key="2">
    <source>
        <dbReference type="EMBL" id="MBB2151359.1"/>
    </source>
</evidence>
<dbReference type="InterPro" id="IPR049713">
    <property type="entry name" value="Pr6Pr-like"/>
</dbReference>
<evidence type="ECO:0000313" key="3">
    <source>
        <dbReference type="Proteomes" id="UP000636110"/>
    </source>
</evidence>
<keyword evidence="3" id="KW-1185">Reference proteome</keyword>
<feature type="transmembrane region" description="Helical" evidence="1">
    <location>
        <begin position="145"/>
        <end position="168"/>
    </location>
</feature>
<evidence type="ECO:0000256" key="1">
    <source>
        <dbReference type="SAM" id="Phobius"/>
    </source>
</evidence>
<keyword evidence="1" id="KW-1133">Transmembrane helix</keyword>
<gene>
    <name evidence="2" type="ORF">GM920_20835</name>
</gene>
<name>A0ABR6F1G3_9SPHI</name>
<feature type="transmembrane region" description="Helical" evidence="1">
    <location>
        <begin position="188"/>
        <end position="209"/>
    </location>
</feature>
<protein>
    <recommendedName>
        <fullName evidence="4">Pr6Pr family membrane protein</fullName>
    </recommendedName>
</protein>
<reference evidence="2 3" key="1">
    <citation type="submission" date="2019-11" db="EMBL/GenBank/DDBJ databases">
        <title>Description of Pedobacter sp. LMG 31462T.</title>
        <authorList>
            <person name="Carlier A."/>
            <person name="Qi S."/>
            <person name="Vandamme P."/>
        </authorList>
    </citation>
    <scope>NUCLEOTIDE SEQUENCE [LARGE SCALE GENOMIC DNA]</scope>
    <source>
        <strain evidence="2 3">LMG 31462</strain>
    </source>
</reference>
<keyword evidence="1" id="KW-0472">Membrane</keyword>
<organism evidence="2 3">
    <name type="scientific">Pedobacter gandavensis</name>
    <dbReference type="NCBI Taxonomy" id="2679963"/>
    <lineage>
        <taxon>Bacteria</taxon>
        <taxon>Pseudomonadati</taxon>
        <taxon>Bacteroidota</taxon>
        <taxon>Sphingobacteriia</taxon>
        <taxon>Sphingobacteriales</taxon>
        <taxon>Sphingobacteriaceae</taxon>
        <taxon>Pedobacter</taxon>
    </lineage>
</organism>
<dbReference type="EMBL" id="WNXC01000009">
    <property type="protein sequence ID" value="MBB2151359.1"/>
    <property type="molecule type" value="Genomic_DNA"/>
</dbReference>
<sequence length="220" mass="25712">MDEKRDKANKLFLMIGIFTGWFALITQLYLTIVNNQIPVIESVTRYFSYFTILTNIMVALCFTQLLLKFNKKEEHFFSRPKILAAVAVYICVVGIIYNLILRFTWQPQGLQLIVDELLHAFLPVLFSVYWLIFAPKSTLKWADAFAWLSYPFVYLLFILARGSLSGFYPYPFVDVATFGYQKVLLNSFYLLIVFLGLSLLLVWIGRFITNRQQKNKPIRN</sequence>
<dbReference type="Proteomes" id="UP000636110">
    <property type="component" value="Unassembled WGS sequence"/>
</dbReference>
<dbReference type="NCBIfam" id="NF038065">
    <property type="entry name" value="Pr6Pr"/>
    <property type="match status" value="1"/>
</dbReference>
<proteinExistence type="predicted"/>
<dbReference type="RefSeq" id="WP_182961121.1">
    <property type="nucleotide sequence ID" value="NZ_WNXC01000009.1"/>
</dbReference>
<keyword evidence="1" id="KW-0812">Transmembrane</keyword>
<comment type="caution">
    <text evidence="2">The sequence shown here is derived from an EMBL/GenBank/DDBJ whole genome shotgun (WGS) entry which is preliminary data.</text>
</comment>
<feature type="transmembrane region" description="Helical" evidence="1">
    <location>
        <begin position="117"/>
        <end position="133"/>
    </location>
</feature>
<accession>A0ABR6F1G3</accession>
<feature type="transmembrane region" description="Helical" evidence="1">
    <location>
        <begin position="82"/>
        <end position="105"/>
    </location>
</feature>
<evidence type="ECO:0008006" key="4">
    <source>
        <dbReference type="Google" id="ProtNLM"/>
    </source>
</evidence>